<accession>A0A3S8U9P5</accession>
<organism evidence="2 3">
    <name type="scientific">Tabrizicola piscis</name>
    <dbReference type="NCBI Taxonomy" id="2494374"/>
    <lineage>
        <taxon>Bacteria</taxon>
        <taxon>Pseudomonadati</taxon>
        <taxon>Pseudomonadota</taxon>
        <taxon>Alphaproteobacteria</taxon>
        <taxon>Rhodobacterales</taxon>
        <taxon>Paracoccaceae</taxon>
        <taxon>Tabrizicola</taxon>
    </lineage>
</organism>
<name>A0A3S8U9P5_9RHOB</name>
<dbReference type="GO" id="GO:0009231">
    <property type="term" value="P:riboflavin biosynthetic process"/>
    <property type="evidence" value="ECO:0007669"/>
    <property type="project" value="InterPro"/>
</dbReference>
<dbReference type="RefSeq" id="WP_125326519.1">
    <property type="nucleotide sequence ID" value="NZ_CP034328.1"/>
</dbReference>
<dbReference type="PANTHER" id="PTHR38011:SF2">
    <property type="entry name" value="BIFUNCTIONAL DEAMINASE-REDUCTASE DOMAIN PROTEIN"/>
    <property type="match status" value="1"/>
</dbReference>
<keyword evidence="3" id="KW-1185">Reference proteome</keyword>
<dbReference type="InterPro" id="IPR050765">
    <property type="entry name" value="Riboflavin_Biosynth_HTPR"/>
</dbReference>
<dbReference type="GO" id="GO:0008703">
    <property type="term" value="F:5-amino-6-(5-phosphoribosylamino)uracil reductase activity"/>
    <property type="evidence" value="ECO:0007669"/>
    <property type="project" value="InterPro"/>
</dbReference>
<protein>
    <submittedName>
        <fullName evidence="2">Dihydrofolate reductase</fullName>
    </submittedName>
</protein>
<dbReference type="KEGG" id="taw:EI545_16755"/>
<dbReference type="EMBL" id="CP034328">
    <property type="protein sequence ID" value="AZL60327.1"/>
    <property type="molecule type" value="Genomic_DNA"/>
</dbReference>
<dbReference type="Pfam" id="PF01872">
    <property type="entry name" value="RibD_C"/>
    <property type="match status" value="1"/>
</dbReference>
<evidence type="ECO:0000313" key="2">
    <source>
        <dbReference type="EMBL" id="AZL60327.1"/>
    </source>
</evidence>
<dbReference type="AlphaFoldDB" id="A0A3S8U9P5"/>
<dbReference type="InterPro" id="IPR024072">
    <property type="entry name" value="DHFR-like_dom_sf"/>
</dbReference>
<reference evidence="2 3" key="1">
    <citation type="submission" date="2018-12" db="EMBL/GenBank/DDBJ databases">
        <title>Complete genome sequencing of Tabrizicola sp. K13M18.</title>
        <authorList>
            <person name="Bae J.-W."/>
        </authorList>
    </citation>
    <scope>NUCLEOTIDE SEQUENCE [LARGE SCALE GENOMIC DNA]</scope>
    <source>
        <strain evidence="2 3">K13M18</strain>
    </source>
</reference>
<feature type="domain" description="Bacterial bifunctional deaminase-reductase C-terminal" evidence="1">
    <location>
        <begin position="4"/>
        <end position="184"/>
    </location>
</feature>
<dbReference type="Gene3D" id="3.40.430.10">
    <property type="entry name" value="Dihydrofolate Reductase, subunit A"/>
    <property type="match status" value="1"/>
</dbReference>
<gene>
    <name evidence="2" type="ORF">EI545_16755</name>
</gene>
<proteinExistence type="predicted"/>
<dbReference type="SUPFAM" id="SSF53597">
    <property type="entry name" value="Dihydrofolate reductase-like"/>
    <property type="match status" value="1"/>
</dbReference>
<evidence type="ECO:0000259" key="1">
    <source>
        <dbReference type="Pfam" id="PF01872"/>
    </source>
</evidence>
<evidence type="ECO:0000313" key="3">
    <source>
        <dbReference type="Proteomes" id="UP000282002"/>
    </source>
</evidence>
<sequence length="219" mass="23570">MRRIIGSAFMSVDGVIQAPGGPHEDETGGFAYGGWVAPHWDATLEKHLGALFAAPYELLLGYRTYEIFAAYWPYAPADNPIGAAFNQTAKHVLTHRSTPLGWANSHRLADIDAIRALKAGKGPDLLIQGSGSLYPQLLAAGLIDRFTLMTFPITLGRGRRLFGDGMPAKGLRLVAQEASASGVIVAVYEPAGEVEARAFAEEPPSAAELDRRARWAREG</sequence>
<dbReference type="InterPro" id="IPR002734">
    <property type="entry name" value="RibDG_C"/>
</dbReference>
<dbReference type="PANTHER" id="PTHR38011">
    <property type="entry name" value="DIHYDROFOLATE REDUCTASE FAMILY PROTEIN (AFU_ORTHOLOGUE AFUA_8G06820)"/>
    <property type="match status" value="1"/>
</dbReference>
<dbReference type="OrthoDB" id="7342392at2"/>
<dbReference type="Proteomes" id="UP000282002">
    <property type="component" value="Chromosome"/>
</dbReference>